<sequence length="236" mass="27308">MDGTLNEAMQAMNIEKDVPMIISNDEAFSTMEQSGRSLIGRLLNPECQNMSQMLRTMPQIWKIYERVRGIALTNDTFQFIFKLETDLTTVMKHRFWTIDDWGMVMDRIATTVDHVEKITYDPEKPLLYALILLDVTQLVRDTKSVNLPKGAVAVVDVEYERIRKKSFHCHRLTHEKQRCPLFQAHRNEGKNISGRRLGAELQNLNHRQHHMYFSNQLIPLLAPSVPPGFAPPSKFT</sequence>
<dbReference type="PANTHER" id="PTHR31286:SF178">
    <property type="entry name" value="DUF4283 DOMAIN-CONTAINING PROTEIN"/>
    <property type="match status" value="1"/>
</dbReference>
<dbReference type="Pfam" id="PF14111">
    <property type="entry name" value="DUF4283"/>
    <property type="match status" value="1"/>
</dbReference>
<reference evidence="3" key="1">
    <citation type="submission" date="2019-07" db="EMBL/GenBank/DDBJ databases">
        <authorList>
            <person name="Dittberner H."/>
        </authorList>
    </citation>
    <scope>NUCLEOTIDE SEQUENCE [LARGE SCALE GENOMIC DNA]</scope>
</reference>
<dbReference type="Proteomes" id="UP000489600">
    <property type="component" value="Unassembled WGS sequence"/>
</dbReference>
<dbReference type="InterPro" id="IPR040256">
    <property type="entry name" value="At4g02000-like"/>
</dbReference>
<name>A0A565AS25_9BRAS</name>
<dbReference type="EMBL" id="CABITT030000001">
    <property type="protein sequence ID" value="VVA92197.1"/>
    <property type="molecule type" value="Genomic_DNA"/>
</dbReference>
<dbReference type="Pfam" id="PF14392">
    <property type="entry name" value="zf-CCHC_4"/>
    <property type="match status" value="1"/>
</dbReference>
<gene>
    <name evidence="3" type="ORF">ANE_LOCUS2642</name>
</gene>
<evidence type="ECO:0000313" key="3">
    <source>
        <dbReference type="EMBL" id="VVA92197.1"/>
    </source>
</evidence>
<organism evidence="3 4">
    <name type="scientific">Arabis nemorensis</name>
    <dbReference type="NCBI Taxonomy" id="586526"/>
    <lineage>
        <taxon>Eukaryota</taxon>
        <taxon>Viridiplantae</taxon>
        <taxon>Streptophyta</taxon>
        <taxon>Embryophyta</taxon>
        <taxon>Tracheophyta</taxon>
        <taxon>Spermatophyta</taxon>
        <taxon>Magnoliopsida</taxon>
        <taxon>eudicotyledons</taxon>
        <taxon>Gunneridae</taxon>
        <taxon>Pentapetalae</taxon>
        <taxon>rosids</taxon>
        <taxon>malvids</taxon>
        <taxon>Brassicales</taxon>
        <taxon>Brassicaceae</taxon>
        <taxon>Arabideae</taxon>
        <taxon>Arabis</taxon>
    </lineage>
</organism>
<dbReference type="InterPro" id="IPR025836">
    <property type="entry name" value="Zn_knuckle_CX2CX4HX4C"/>
</dbReference>
<dbReference type="OrthoDB" id="1063503at2759"/>
<evidence type="ECO:0000313" key="4">
    <source>
        <dbReference type="Proteomes" id="UP000489600"/>
    </source>
</evidence>
<feature type="domain" description="DUF4283" evidence="1">
    <location>
        <begin position="32"/>
        <end position="109"/>
    </location>
</feature>
<feature type="domain" description="Zinc knuckle CX2CX4HX4C" evidence="2">
    <location>
        <begin position="133"/>
        <end position="180"/>
    </location>
</feature>
<protein>
    <recommendedName>
        <fullName evidence="5">DUF4283 domain-containing protein</fullName>
    </recommendedName>
</protein>
<keyword evidence="4" id="KW-1185">Reference proteome</keyword>
<proteinExistence type="predicted"/>
<evidence type="ECO:0000259" key="2">
    <source>
        <dbReference type="Pfam" id="PF14392"/>
    </source>
</evidence>
<comment type="caution">
    <text evidence="3">The sequence shown here is derived from an EMBL/GenBank/DDBJ whole genome shotgun (WGS) entry which is preliminary data.</text>
</comment>
<accession>A0A565AS25</accession>
<dbReference type="PANTHER" id="PTHR31286">
    <property type="entry name" value="GLYCINE-RICH CELL WALL STRUCTURAL PROTEIN 1.8-LIKE"/>
    <property type="match status" value="1"/>
</dbReference>
<evidence type="ECO:0000259" key="1">
    <source>
        <dbReference type="Pfam" id="PF14111"/>
    </source>
</evidence>
<dbReference type="AlphaFoldDB" id="A0A565AS25"/>
<dbReference type="InterPro" id="IPR025558">
    <property type="entry name" value="DUF4283"/>
</dbReference>
<evidence type="ECO:0008006" key="5">
    <source>
        <dbReference type="Google" id="ProtNLM"/>
    </source>
</evidence>